<dbReference type="AlphaFoldDB" id="A0AA34RC98"/>
<evidence type="ECO:0000256" key="6">
    <source>
        <dbReference type="ARBA" id="ARBA00023134"/>
    </source>
</evidence>
<gene>
    <name evidence="10 13" type="primary">ftsY</name>
    <name evidence="13" type="ordered locus">G5S_0063</name>
</gene>
<evidence type="ECO:0000256" key="7">
    <source>
        <dbReference type="ARBA" id="ARBA00023136"/>
    </source>
</evidence>
<dbReference type="Gene3D" id="1.20.120.140">
    <property type="entry name" value="Signal recognition particle SRP54, nucleotide-binding domain"/>
    <property type="match status" value="1"/>
</dbReference>
<organism evidence="13 14">
    <name type="scientific">Chlamydia pecorum (strain ATCC VR-628 / DSM 29919 / E58)</name>
    <name type="common">Chlamydophila pecorum</name>
    <dbReference type="NCBI Taxonomy" id="331635"/>
    <lineage>
        <taxon>Bacteria</taxon>
        <taxon>Pseudomonadati</taxon>
        <taxon>Chlamydiota</taxon>
        <taxon>Chlamydiia</taxon>
        <taxon>Chlamydiales</taxon>
        <taxon>Chlamydiaceae</taxon>
        <taxon>Chlamydia/Chlamydophila group</taxon>
        <taxon>Chlamydia</taxon>
    </lineage>
</organism>
<feature type="binding site" evidence="10">
    <location>
        <begin position="89"/>
        <end position="96"/>
    </location>
    <ligand>
        <name>GTP</name>
        <dbReference type="ChEBI" id="CHEBI:37565"/>
    </ligand>
</feature>
<dbReference type="GO" id="GO:0005525">
    <property type="term" value="F:GTP binding"/>
    <property type="evidence" value="ECO:0007669"/>
    <property type="project" value="UniProtKB-UniRule"/>
</dbReference>
<protein>
    <recommendedName>
        <fullName evidence="10">Signal recognition particle receptor FtsY</fullName>
        <shortName evidence="10">SRP receptor</shortName>
        <ecNumber evidence="10">3.6.5.4</ecNumber>
    </recommendedName>
</protein>
<keyword evidence="14" id="KW-1185">Reference proteome</keyword>
<comment type="subunit">
    <text evidence="10">Part of the signal recognition particle protein translocation system, which is composed of SRP and FtsY.</text>
</comment>
<dbReference type="SMART" id="SM00382">
    <property type="entry name" value="AAA"/>
    <property type="match status" value="1"/>
</dbReference>
<feature type="binding site" evidence="10">
    <location>
        <begin position="171"/>
        <end position="175"/>
    </location>
    <ligand>
        <name>GTP</name>
        <dbReference type="ChEBI" id="CHEBI:37565"/>
    </ligand>
</feature>
<dbReference type="InterPro" id="IPR003593">
    <property type="entry name" value="AAA+_ATPase"/>
</dbReference>
<dbReference type="InterPro" id="IPR000897">
    <property type="entry name" value="SRP54_GTPase_dom"/>
</dbReference>
<keyword evidence="5 10" id="KW-0378">Hydrolase</keyword>
<dbReference type="InterPro" id="IPR027417">
    <property type="entry name" value="P-loop_NTPase"/>
</dbReference>
<dbReference type="Proteomes" id="UP000008305">
    <property type="component" value="Chromosome"/>
</dbReference>
<dbReference type="InterPro" id="IPR013822">
    <property type="entry name" value="Signal_recog_particl_SRP54_hlx"/>
</dbReference>
<dbReference type="GO" id="GO:0005737">
    <property type="term" value="C:cytoplasm"/>
    <property type="evidence" value="ECO:0007669"/>
    <property type="project" value="UniProtKB-SubCell"/>
</dbReference>
<keyword evidence="7 10" id="KW-0472">Membrane</keyword>
<evidence type="ECO:0000256" key="1">
    <source>
        <dbReference type="ARBA" id="ARBA00004413"/>
    </source>
</evidence>
<evidence type="ECO:0000313" key="13">
    <source>
        <dbReference type="EMBL" id="AEB41094.1"/>
    </source>
</evidence>
<dbReference type="SMART" id="SM00962">
    <property type="entry name" value="SRP54"/>
    <property type="match status" value="1"/>
</dbReference>
<dbReference type="HAMAP" id="MF_00920">
    <property type="entry name" value="FtsY"/>
    <property type="match status" value="1"/>
</dbReference>
<dbReference type="GO" id="GO:0003924">
    <property type="term" value="F:GTPase activity"/>
    <property type="evidence" value="ECO:0007669"/>
    <property type="project" value="UniProtKB-UniRule"/>
</dbReference>
<evidence type="ECO:0000256" key="4">
    <source>
        <dbReference type="ARBA" id="ARBA00022741"/>
    </source>
</evidence>
<keyword evidence="10" id="KW-0997">Cell inner membrane</keyword>
<evidence type="ECO:0000256" key="9">
    <source>
        <dbReference type="ARBA" id="ARBA00048027"/>
    </source>
</evidence>
<dbReference type="Gene3D" id="3.40.50.300">
    <property type="entry name" value="P-loop containing nucleotide triphosphate hydrolases"/>
    <property type="match status" value="1"/>
</dbReference>
<dbReference type="InterPro" id="IPR004390">
    <property type="entry name" value="SR_rcpt_FtsY"/>
</dbReference>
<evidence type="ECO:0000256" key="8">
    <source>
        <dbReference type="ARBA" id="ARBA00023170"/>
    </source>
</evidence>
<name>A0AA34RC98_CHLPE</name>
<evidence type="ECO:0000256" key="3">
    <source>
        <dbReference type="ARBA" id="ARBA00022490"/>
    </source>
</evidence>
<dbReference type="SUPFAM" id="SSF47364">
    <property type="entry name" value="Domain of the SRP/SRP receptor G-proteins"/>
    <property type="match status" value="1"/>
</dbReference>
<accession>A0AA34RC98</accession>
<keyword evidence="2 10" id="KW-1003">Cell membrane</keyword>
<comment type="similarity">
    <text evidence="10">Belongs to the GTP-binding SRP family. FtsY subfamily.</text>
</comment>
<dbReference type="PANTHER" id="PTHR43134">
    <property type="entry name" value="SIGNAL RECOGNITION PARTICLE RECEPTOR SUBUNIT ALPHA"/>
    <property type="match status" value="1"/>
</dbReference>
<comment type="catalytic activity">
    <reaction evidence="9 10">
        <text>GTP + H2O = GDP + phosphate + H(+)</text>
        <dbReference type="Rhea" id="RHEA:19669"/>
        <dbReference type="ChEBI" id="CHEBI:15377"/>
        <dbReference type="ChEBI" id="CHEBI:15378"/>
        <dbReference type="ChEBI" id="CHEBI:37565"/>
        <dbReference type="ChEBI" id="CHEBI:43474"/>
        <dbReference type="ChEBI" id="CHEBI:58189"/>
        <dbReference type="EC" id="3.6.5.4"/>
    </reaction>
</comment>
<evidence type="ECO:0000256" key="2">
    <source>
        <dbReference type="ARBA" id="ARBA00022475"/>
    </source>
</evidence>
<comment type="function">
    <text evidence="10">Involved in targeting and insertion of nascent membrane proteins into the cytoplasmic membrane. Acts as a receptor for the complex formed by the signal recognition particle (SRP) and the ribosome-nascent chain (RNC).</text>
</comment>
<evidence type="ECO:0000259" key="12">
    <source>
        <dbReference type="SMART" id="SM00962"/>
    </source>
</evidence>
<dbReference type="SUPFAM" id="SSF52540">
    <property type="entry name" value="P-loop containing nucleoside triphosphate hydrolases"/>
    <property type="match status" value="1"/>
</dbReference>
<keyword evidence="8 10" id="KW-0675">Receptor</keyword>
<dbReference type="RefSeq" id="WP_013712173.1">
    <property type="nucleotide sequence ID" value="NC_015408.1"/>
</dbReference>
<evidence type="ECO:0000313" key="14">
    <source>
        <dbReference type="Proteomes" id="UP000008305"/>
    </source>
</evidence>
<dbReference type="GO" id="GO:0006614">
    <property type="term" value="P:SRP-dependent cotranslational protein targeting to membrane"/>
    <property type="evidence" value="ECO:0007669"/>
    <property type="project" value="InterPro"/>
</dbReference>
<dbReference type="PANTHER" id="PTHR43134:SF1">
    <property type="entry name" value="SIGNAL RECOGNITION PARTICLE RECEPTOR SUBUNIT ALPHA"/>
    <property type="match status" value="1"/>
</dbReference>
<dbReference type="InterPro" id="IPR042101">
    <property type="entry name" value="SRP54_N_sf"/>
</dbReference>
<proteinExistence type="inferred from homology"/>
<dbReference type="Pfam" id="PF00448">
    <property type="entry name" value="SRP54"/>
    <property type="match status" value="1"/>
</dbReference>
<feature type="domain" description="SRP54-type proteins GTP-binding" evidence="12">
    <location>
        <begin position="82"/>
        <end position="283"/>
    </location>
</feature>
<dbReference type="NCBIfam" id="TIGR00064">
    <property type="entry name" value="ftsY"/>
    <property type="match status" value="1"/>
</dbReference>
<dbReference type="KEGG" id="cpm:G5S_0063"/>
<dbReference type="Pfam" id="PF02881">
    <property type="entry name" value="SRP54_N"/>
    <property type="match status" value="1"/>
</dbReference>
<dbReference type="EC" id="3.6.5.4" evidence="10"/>
<feature type="domain" description="AAA+ ATPase" evidence="11">
    <location>
        <begin position="81"/>
        <end position="218"/>
    </location>
</feature>
<keyword evidence="6 10" id="KW-0342">GTP-binding</keyword>
<dbReference type="CDD" id="cd17874">
    <property type="entry name" value="FtsY"/>
    <property type="match status" value="1"/>
</dbReference>
<evidence type="ECO:0000256" key="5">
    <source>
        <dbReference type="ARBA" id="ARBA00022801"/>
    </source>
</evidence>
<keyword evidence="3 10" id="KW-0963">Cytoplasm</keyword>
<dbReference type="FunFam" id="3.40.50.300:FF:000053">
    <property type="entry name" value="Signal recognition particle receptor FtsY"/>
    <property type="match status" value="1"/>
</dbReference>
<keyword evidence="4 10" id="KW-0547">Nucleotide-binding</keyword>
<evidence type="ECO:0000259" key="11">
    <source>
        <dbReference type="SMART" id="SM00382"/>
    </source>
</evidence>
<comment type="subcellular location">
    <subcellularLocation>
        <location evidence="10">Cell inner membrane</location>
        <topology evidence="10">Peripheral membrane protein</topology>
        <orientation evidence="10">Cytoplasmic side</orientation>
    </subcellularLocation>
    <subcellularLocation>
        <location evidence="10">Cytoplasm</location>
    </subcellularLocation>
    <subcellularLocation>
        <location evidence="1">Cell membrane</location>
        <topology evidence="1">Peripheral membrane protein</topology>
        <orientation evidence="1">Cytoplasmic side</orientation>
    </subcellularLocation>
</comment>
<reference evidence="13 14" key="1">
    <citation type="journal article" date="2011" name="J. Bacteriol.">
        <title>Genome sequence of the obligate intracellular animal pathogen Chlamydia pecorum E58.</title>
        <authorList>
            <person name="Mojica S."/>
            <person name="Huot Creasy H."/>
            <person name="Daugherty S."/>
            <person name="Read T.D."/>
            <person name="Kim T."/>
            <person name="Kaltenboeck B."/>
            <person name="Bavoil P."/>
            <person name="Myers G.S."/>
        </authorList>
    </citation>
    <scope>NUCLEOTIDE SEQUENCE [LARGE SCALE GENOMIC DNA]</scope>
    <source>
        <strain evidence="13 14">E58</strain>
    </source>
</reference>
<dbReference type="GO" id="GO:0005886">
    <property type="term" value="C:plasma membrane"/>
    <property type="evidence" value="ECO:0007669"/>
    <property type="project" value="UniProtKB-SubCell"/>
</dbReference>
<evidence type="ECO:0000256" key="10">
    <source>
        <dbReference type="HAMAP-Rule" id="MF_00920"/>
    </source>
</evidence>
<feature type="binding site" evidence="10">
    <location>
        <begin position="235"/>
        <end position="238"/>
    </location>
    <ligand>
        <name>GTP</name>
        <dbReference type="ChEBI" id="CHEBI:37565"/>
    </ligand>
</feature>
<dbReference type="EMBL" id="CP002608">
    <property type="protein sequence ID" value="AEB41094.1"/>
    <property type="molecule type" value="Genomic_DNA"/>
</dbReference>
<sequence>MFKFFSNKICSLLKKNLSVDLLEYAEKLFYEADFGSELTEELCSRLRKAKNPDKATIKELIIALLRETLQQLPLSRPVSSSPQVFLILGSNGSGKTTTVAKLAHFYQKQSQKVLIVATDTFRAAGIDQMRCWAEKLNCGFVSGKSGGDPAAIAYDGIQAAIARDCDKVIIDTSGRLHTHTNLMKELSKIVTVCNKALPGAPHEILMTLDATLGGNTLEQTQAFLSIAPVSGIILTKADGSAKGGTLFRIAKCLKIPTNFIGYGESMEDFQEFQLELFLENLFSPNL</sequence>
<dbReference type="InterPro" id="IPR036225">
    <property type="entry name" value="SRP/SRP_N"/>
</dbReference>
<dbReference type="GO" id="GO:0005047">
    <property type="term" value="F:signal recognition particle binding"/>
    <property type="evidence" value="ECO:0007669"/>
    <property type="project" value="TreeGrafter"/>
</dbReference>